<dbReference type="GO" id="GO:0022857">
    <property type="term" value="F:transmembrane transporter activity"/>
    <property type="evidence" value="ECO:0007669"/>
    <property type="project" value="InterPro"/>
</dbReference>
<dbReference type="InterPro" id="IPR036259">
    <property type="entry name" value="MFS_trans_sf"/>
</dbReference>
<evidence type="ECO:0000256" key="1">
    <source>
        <dbReference type="ARBA" id="ARBA00004141"/>
    </source>
</evidence>
<feature type="domain" description="Major facilitator superfamily (MFS) profile" evidence="7">
    <location>
        <begin position="74"/>
        <end position="498"/>
    </location>
</feature>
<feature type="transmembrane region" description="Helical" evidence="6">
    <location>
        <begin position="140"/>
        <end position="159"/>
    </location>
</feature>
<dbReference type="PANTHER" id="PTHR23502">
    <property type="entry name" value="MAJOR FACILITATOR SUPERFAMILY"/>
    <property type="match status" value="1"/>
</dbReference>
<dbReference type="SUPFAM" id="SSF103473">
    <property type="entry name" value="MFS general substrate transporter"/>
    <property type="match status" value="1"/>
</dbReference>
<dbReference type="OMA" id="WNSLCPV"/>
<evidence type="ECO:0000259" key="7">
    <source>
        <dbReference type="PROSITE" id="PS50850"/>
    </source>
</evidence>
<feature type="region of interest" description="Disordered" evidence="5">
    <location>
        <begin position="1"/>
        <end position="61"/>
    </location>
</feature>
<accession>W3XBH6</accession>
<feature type="transmembrane region" description="Helical" evidence="6">
    <location>
        <begin position="226"/>
        <end position="248"/>
    </location>
</feature>
<dbReference type="Pfam" id="PF07690">
    <property type="entry name" value="MFS_1"/>
    <property type="match status" value="1"/>
</dbReference>
<name>W3XBH6_PESFW</name>
<dbReference type="EMBL" id="KI912111">
    <property type="protein sequence ID" value="ETS83395.1"/>
    <property type="molecule type" value="Genomic_DNA"/>
</dbReference>
<feature type="transmembrane region" description="Helical" evidence="6">
    <location>
        <begin position="72"/>
        <end position="96"/>
    </location>
</feature>
<evidence type="ECO:0000313" key="8">
    <source>
        <dbReference type="EMBL" id="ETS83395.1"/>
    </source>
</evidence>
<proteinExistence type="predicted"/>
<feature type="transmembrane region" description="Helical" evidence="6">
    <location>
        <begin position="165"/>
        <end position="187"/>
    </location>
</feature>
<organism evidence="8 9">
    <name type="scientific">Pestalotiopsis fici (strain W106-1 / CGMCC3.15140)</name>
    <dbReference type="NCBI Taxonomy" id="1229662"/>
    <lineage>
        <taxon>Eukaryota</taxon>
        <taxon>Fungi</taxon>
        <taxon>Dikarya</taxon>
        <taxon>Ascomycota</taxon>
        <taxon>Pezizomycotina</taxon>
        <taxon>Sordariomycetes</taxon>
        <taxon>Xylariomycetidae</taxon>
        <taxon>Amphisphaeriales</taxon>
        <taxon>Sporocadaceae</taxon>
        <taxon>Pestalotiopsis</taxon>
    </lineage>
</organism>
<feature type="transmembrane region" description="Helical" evidence="6">
    <location>
        <begin position="296"/>
        <end position="323"/>
    </location>
</feature>
<dbReference type="PANTHER" id="PTHR23502:SF60">
    <property type="entry name" value="MAJOR FACILITATOR SUPERFAMILY (MFS) PROFILE DOMAIN-CONTAINING PROTEIN-RELATED"/>
    <property type="match status" value="1"/>
</dbReference>
<evidence type="ECO:0000313" key="9">
    <source>
        <dbReference type="Proteomes" id="UP000030651"/>
    </source>
</evidence>
<feature type="transmembrane region" description="Helical" evidence="6">
    <location>
        <begin position="442"/>
        <end position="462"/>
    </location>
</feature>
<dbReference type="Proteomes" id="UP000030651">
    <property type="component" value="Unassembled WGS sequence"/>
</dbReference>
<dbReference type="eggNOG" id="KOG0255">
    <property type="taxonomic scope" value="Eukaryota"/>
</dbReference>
<feature type="transmembrane region" description="Helical" evidence="6">
    <location>
        <begin position="402"/>
        <end position="430"/>
    </location>
</feature>
<dbReference type="AlphaFoldDB" id="W3XBH6"/>
<evidence type="ECO:0000256" key="5">
    <source>
        <dbReference type="SAM" id="MobiDB-lite"/>
    </source>
</evidence>
<feature type="transmembrane region" description="Helical" evidence="6">
    <location>
        <begin position="199"/>
        <end position="220"/>
    </location>
</feature>
<evidence type="ECO:0000256" key="6">
    <source>
        <dbReference type="SAM" id="Phobius"/>
    </source>
</evidence>
<dbReference type="Gene3D" id="1.20.1250.20">
    <property type="entry name" value="MFS general substrate transporter like domains"/>
    <property type="match status" value="1"/>
</dbReference>
<keyword evidence="4 6" id="KW-0472">Membrane</keyword>
<evidence type="ECO:0000256" key="2">
    <source>
        <dbReference type="ARBA" id="ARBA00022692"/>
    </source>
</evidence>
<dbReference type="GeneID" id="19270284"/>
<feature type="transmembrane region" description="Helical" evidence="6">
    <location>
        <begin position="474"/>
        <end position="492"/>
    </location>
</feature>
<feature type="transmembrane region" description="Helical" evidence="6">
    <location>
        <begin position="335"/>
        <end position="354"/>
    </location>
</feature>
<feature type="transmembrane region" description="Helical" evidence="6">
    <location>
        <begin position="375"/>
        <end position="396"/>
    </location>
</feature>
<comment type="subcellular location">
    <subcellularLocation>
        <location evidence="1">Membrane</location>
        <topology evidence="1">Multi-pass membrane protein</topology>
    </subcellularLocation>
</comment>
<evidence type="ECO:0000256" key="3">
    <source>
        <dbReference type="ARBA" id="ARBA00022989"/>
    </source>
</evidence>
<dbReference type="HOGENOM" id="CLU_008455_1_3_1"/>
<dbReference type="InParanoid" id="W3XBH6"/>
<dbReference type="InterPro" id="IPR020846">
    <property type="entry name" value="MFS_dom"/>
</dbReference>
<keyword evidence="9" id="KW-1185">Reference proteome</keyword>
<dbReference type="PROSITE" id="PS50850">
    <property type="entry name" value="MFS"/>
    <property type="match status" value="1"/>
</dbReference>
<feature type="transmembrane region" description="Helical" evidence="6">
    <location>
        <begin position="108"/>
        <end position="128"/>
    </location>
</feature>
<evidence type="ECO:0000256" key="4">
    <source>
        <dbReference type="ARBA" id="ARBA00023136"/>
    </source>
</evidence>
<dbReference type="RefSeq" id="XP_007832043.1">
    <property type="nucleotide sequence ID" value="XM_007833852.1"/>
</dbReference>
<protein>
    <recommendedName>
        <fullName evidence="7">Major facilitator superfamily (MFS) profile domain-containing protein</fullName>
    </recommendedName>
</protein>
<dbReference type="OrthoDB" id="6770063at2759"/>
<reference evidence="9" key="1">
    <citation type="journal article" date="2015" name="BMC Genomics">
        <title>Genomic and transcriptomic analysis of the endophytic fungus Pestalotiopsis fici reveals its lifestyle and high potential for synthesis of natural products.</title>
        <authorList>
            <person name="Wang X."/>
            <person name="Zhang X."/>
            <person name="Liu L."/>
            <person name="Xiang M."/>
            <person name="Wang W."/>
            <person name="Sun X."/>
            <person name="Che Y."/>
            <person name="Guo L."/>
            <person name="Liu G."/>
            <person name="Guo L."/>
            <person name="Wang C."/>
            <person name="Yin W.B."/>
            <person name="Stadler M."/>
            <person name="Zhang X."/>
            <person name="Liu X."/>
        </authorList>
    </citation>
    <scope>NUCLEOTIDE SEQUENCE [LARGE SCALE GENOMIC DNA]</scope>
    <source>
        <strain evidence="9">W106-1 / CGMCC3.15140</strain>
    </source>
</reference>
<gene>
    <name evidence="8" type="ORF">PFICI_05271</name>
</gene>
<keyword evidence="3 6" id="KW-1133">Transmembrane helix</keyword>
<dbReference type="KEGG" id="pfy:PFICI_05271"/>
<dbReference type="GO" id="GO:0016020">
    <property type="term" value="C:membrane"/>
    <property type="evidence" value="ECO:0007669"/>
    <property type="project" value="UniProtKB-SubCell"/>
</dbReference>
<sequence length="502" mass="54857">MSTNTAIGNEKSSELENPPTAAIASNLMLEADIPSSERLQQPSRTMEEDEHGSWDSPDDPDNPYNWRPLRKISISVIVSFGQLVTLMSTSMMASALSRIGHDLGIDESATQITFSIFVLGLAFAPFPIASFSEMYGRKPVWLFCNAFYILWNAVCPVGRSAALMVVARFLAGSGASVGITLTGPIMADMYRKEERGKSLAIATFVPYLGPALGPIVGGAISQKLDWPWLFYILSMFNALIWVIGFVFVKESYTPVLLARRHRTACAMPEQTSFQAASSKLAANLRRPLQLLWQRPIIQVIALIMALNFGVYVLLLSTFAALWIQRYGESAFISTLHYIAISAGTTLATQGGGRFMDWVFTKQKARSSDGSTAPEFRVPCLVPPVILIPVGLFWYGWAAETGAHWAVVDVGVAVFVCGSFLLAQALLAYLLDEFSHAASANAASRMLSNILGFAFPILAPQLYTRLGYGWGNSVLAFLFIGLGCPVPLLLWVWGSKLRALGRK</sequence>
<dbReference type="InterPro" id="IPR011701">
    <property type="entry name" value="MFS"/>
</dbReference>
<keyword evidence="2 6" id="KW-0812">Transmembrane</keyword>